<reference evidence="7 8" key="1">
    <citation type="submission" date="2018-06" db="EMBL/GenBank/DDBJ databases">
        <title>Streptacidiphilus pinicola sp. nov., isolated from pine grove soil.</title>
        <authorList>
            <person name="Roh S.G."/>
            <person name="Park S."/>
            <person name="Kim M.-K."/>
            <person name="Yun B.-R."/>
            <person name="Park J."/>
            <person name="Kim M.J."/>
            <person name="Kim Y.S."/>
            <person name="Kim S.B."/>
        </authorList>
    </citation>
    <scope>NUCLEOTIDE SEQUENCE [LARGE SCALE GENOMIC DNA]</scope>
    <source>
        <strain evidence="7 8">MMS16-CNU450</strain>
    </source>
</reference>
<dbReference type="InterPro" id="IPR029154">
    <property type="entry name" value="HIBADH-like_NADP-bd"/>
</dbReference>
<dbReference type="InterPro" id="IPR008927">
    <property type="entry name" value="6-PGluconate_DH-like_C_sf"/>
</dbReference>
<dbReference type="SUPFAM" id="SSF51735">
    <property type="entry name" value="NAD(P)-binding Rossmann-fold domains"/>
    <property type="match status" value="1"/>
</dbReference>
<dbReference type="InterPro" id="IPR036291">
    <property type="entry name" value="NAD(P)-bd_dom_sf"/>
</dbReference>
<dbReference type="InterPro" id="IPR051265">
    <property type="entry name" value="HIBADH-related_NP60_sf"/>
</dbReference>
<dbReference type="Pfam" id="PF14833">
    <property type="entry name" value="NAD_binding_11"/>
    <property type="match status" value="1"/>
</dbReference>
<accession>A0A2X0IA18</accession>
<feature type="domain" description="6-phosphogluconate dehydrogenase NADP-binding" evidence="5">
    <location>
        <begin position="6"/>
        <end position="158"/>
    </location>
</feature>
<evidence type="ECO:0000259" key="6">
    <source>
        <dbReference type="Pfam" id="PF14833"/>
    </source>
</evidence>
<evidence type="ECO:0000256" key="3">
    <source>
        <dbReference type="ARBA" id="ARBA00023027"/>
    </source>
</evidence>
<comment type="caution">
    <text evidence="7">The sequence shown here is derived from an EMBL/GenBank/DDBJ whole genome shotgun (WGS) entry which is preliminary data.</text>
</comment>
<keyword evidence="2" id="KW-0560">Oxidoreductase</keyword>
<dbReference type="GO" id="GO:0016491">
    <property type="term" value="F:oxidoreductase activity"/>
    <property type="evidence" value="ECO:0007669"/>
    <property type="project" value="UniProtKB-KW"/>
</dbReference>
<keyword evidence="3" id="KW-0520">NAD</keyword>
<dbReference type="Proteomes" id="UP000248889">
    <property type="component" value="Unassembled WGS sequence"/>
</dbReference>
<dbReference type="RefSeq" id="WP_111506571.1">
    <property type="nucleotide sequence ID" value="NZ_QKYN01000138.1"/>
</dbReference>
<dbReference type="OrthoDB" id="3185659at2"/>
<dbReference type="Gene3D" id="3.40.50.720">
    <property type="entry name" value="NAD(P)-binding Rossmann-like Domain"/>
    <property type="match status" value="1"/>
</dbReference>
<dbReference type="PIRSF" id="PIRSF000103">
    <property type="entry name" value="HIBADH"/>
    <property type="match status" value="1"/>
</dbReference>
<dbReference type="PANTHER" id="PTHR43580:SF2">
    <property type="entry name" value="CYTOKINE-LIKE NUCLEAR FACTOR N-PAC"/>
    <property type="match status" value="1"/>
</dbReference>
<comment type="similarity">
    <text evidence="1">Belongs to the HIBADH-related family.</text>
</comment>
<dbReference type="GO" id="GO:0050661">
    <property type="term" value="F:NADP binding"/>
    <property type="evidence" value="ECO:0007669"/>
    <property type="project" value="InterPro"/>
</dbReference>
<dbReference type="InterPro" id="IPR006115">
    <property type="entry name" value="6PGDH_NADP-bd"/>
</dbReference>
<evidence type="ECO:0000259" key="5">
    <source>
        <dbReference type="Pfam" id="PF03446"/>
    </source>
</evidence>
<dbReference type="InterPro" id="IPR013328">
    <property type="entry name" value="6PGD_dom2"/>
</dbReference>
<feature type="domain" description="3-hydroxyisobutyrate dehydrogenase-like NAD-binding" evidence="6">
    <location>
        <begin position="169"/>
        <end position="284"/>
    </location>
</feature>
<dbReference type="PANTHER" id="PTHR43580">
    <property type="entry name" value="OXIDOREDUCTASE GLYR1-RELATED"/>
    <property type="match status" value="1"/>
</dbReference>
<dbReference type="Pfam" id="PF03446">
    <property type="entry name" value="NAD_binding_2"/>
    <property type="match status" value="1"/>
</dbReference>
<evidence type="ECO:0000256" key="4">
    <source>
        <dbReference type="PIRSR" id="PIRSR000103-1"/>
    </source>
</evidence>
<evidence type="ECO:0000256" key="1">
    <source>
        <dbReference type="ARBA" id="ARBA00009080"/>
    </source>
</evidence>
<proteinExistence type="inferred from homology"/>
<organism evidence="7 8">
    <name type="scientific">Streptacidiphilus pinicola</name>
    <dbReference type="NCBI Taxonomy" id="2219663"/>
    <lineage>
        <taxon>Bacteria</taxon>
        <taxon>Bacillati</taxon>
        <taxon>Actinomycetota</taxon>
        <taxon>Actinomycetes</taxon>
        <taxon>Kitasatosporales</taxon>
        <taxon>Streptomycetaceae</taxon>
        <taxon>Streptacidiphilus</taxon>
    </lineage>
</organism>
<gene>
    <name evidence="7" type="ORF">DN069_31065</name>
</gene>
<keyword evidence="8" id="KW-1185">Reference proteome</keyword>
<sequence length="294" mass="29981">MTQELTVGFVGLGGMGRAMAGNLVRAGHPVRVWNRSPGPVAELVAQGAEAASDLAGALDADVLFSMLADDRAVQPLLDPTLLAQARPGLVHVNMATVSVDFARRAAAAHADHGLGYVAAPVLGRPTAAEAGALTILAAGTPELLDRVDPLLAVLGRRTWRLGAEPHLANAQKIAANYLIACAIGAMSEAAALVDAVGGTPSDLIGIVTDSILPGPVHTGYGAMVAERRYEPAGFRAVLGLKDVNLALTAGAEANVPLPLGSVLRDGLLDAVAHGDGDKDWAVLAEVARRHAGLA</sequence>
<dbReference type="AlphaFoldDB" id="A0A2X0IA18"/>
<dbReference type="SUPFAM" id="SSF48179">
    <property type="entry name" value="6-phosphogluconate dehydrogenase C-terminal domain-like"/>
    <property type="match status" value="1"/>
</dbReference>
<evidence type="ECO:0000256" key="2">
    <source>
        <dbReference type="ARBA" id="ARBA00023002"/>
    </source>
</evidence>
<name>A0A2X0IA18_9ACTN</name>
<evidence type="ECO:0000313" key="7">
    <source>
        <dbReference type="EMBL" id="RAG81794.1"/>
    </source>
</evidence>
<dbReference type="PROSITE" id="PS00895">
    <property type="entry name" value="3_HYDROXYISOBUT_DH"/>
    <property type="match status" value="1"/>
</dbReference>
<dbReference type="InterPro" id="IPR015815">
    <property type="entry name" value="HIBADH-related"/>
</dbReference>
<dbReference type="GO" id="GO:0016054">
    <property type="term" value="P:organic acid catabolic process"/>
    <property type="evidence" value="ECO:0007669"/>
    <property type="project" value="UniProtKB-ARBA"/>
</dbReference>
<dbReference type="InterPro" id="IPR002204">
    <property type="entry name" value="3-OH-isobutyrate_DH-rel_CS"/>
</dbReference>
<evidence type="ECO:0000313" key="8">
    <source>
        <dbReference type="Proteomes" id="UP000248889"/>
    </source>
</evidence>
<dbReference type="GO" id="GO:0051287">
    <property type="term" value="F:NAD binding"/>
    <property type="evidence" value="ECO:0007669"/>
    <property type="project" value="InterPro"/>
</dbReference>
<dbReference type="Gene3D" id="1.10.1040.10">
    <property type="entry name" value="N-(1-d-carboxylethyl)-l-norvaline Dehydrogenase, domain 2"/>
    <property type="match status" value="1"/>
</dbReference>
<feature type="active site" evidence="4">
    <location>
        <position position="172"/>
    </location>
</feature>
<dbReference type="EMBL" id="QKYN01000138">
    <property type="protein sequence ID" value="RAG81794.1"/>
    <property type="molecule type" value="Genomic_DNA"/>
</dbReference>
<protein>
    <submittedName>
        <fullName evidence="7">NAD(P)-dependent oxidoreductase</fullName>
    </submittedName>
</protein>